<keyword evidence="2" id="KW-1185">Reference proteome</keyword>
<dbReference type="EMBL" id="JAHUTJ010034779">
    <property type="protein sequence ID" value="MED6278160.1"/>
    <property type="molecule type" value="Genomic_DNA"/>
</dbReference>
<comment type="caution">
    <text evidence="1">The sequence shown here is derived from an EMBL/GenBank/DDBJ whole genome shotgun (WGS) entry which is preliminary data.</text>
</comment>
<dbReference type="Proteomes" id="UP001352852">
    <property type="component" value="Unassembled WGS sequence"/>
</dbReference>
<proteinExistence type="predicted"/>
<evidence type="ECO:0000313" key="2">
    <source>
        <dbReference type="Proteomes" id="UP001352852"/>
    </source>
</evidence>
<reference evidence="1 2" key="1">
    <citation type="submission" date="2021-06" db="EMBL/GenBank/DDBJ databases">
        <authorList>
            <person name="Palmer J.M."/>
        </authorList>
    </citation>
    <scope>NUCLEOTIDE SEQUENCE [LARGE SCALE GENOMIC DNA]</scope>
    <source>
        <strain evidence="1 2">CL_MEX2019</strain>
        <tissue evidence="1">Muscle</tissue>
    </source>
</reference>
<name>A0ABU7DW07_9TELE</name>
<organism evidence="1 2">
    <name type="scientific">Characodon lateralis</name>
    <dbReference type="NCBI Taxonomy" id="208331"/>
    <lineage>
        <taxon>Eukaryota</taxon>
        <taxon>Metazoa</taxon>
        <taxon>Chordata</taxon>
        <taxon>Craniata</taxon>
        <taxon>Vertebrata</taxon>
        <taxon>Euteleostomi</taxon>
        <taxon>Actinopterygii</taxon>
        <taxon>Neopterygii</taxon>
        <taxon>Teleostei</taxon>
        <taxon>Neoteleostei</taxon>
        <taxon>Acanthomorphata</taxon>
        <taxon>Ovalentaria</taxon>
        <taxon>Atherinomorphae</taxon>
        <taxon>Cyprinodontiformes</taxon>
        <taxon>Goodeidae</taxon>
        <taxon>Characodon</taxon>
    </lineage>
</organism>
<accession>A0ABU7DW07</accession>
<protein>
    <submittedName>
        <fullName evidence="1">Uncharacterized protein</fullName>
    </submittedName>
</protein>
<gene>
    <name evidence="1" type="ORF">CHARACLAT_020822</name>
</gene>
<evidence type="ECO:0000313" key="1">
    <source>
        <dbReference type="EMBL" id="MED6278160.1"/>
    </source>
</evidence>
<sequence length="102" mass="11726">MEMQHTTCRAVRSCSELAKSSQWKRAKSYTGATPVLQLYDPNKKLLLQLMLIPIDYIWVRSSDATNKCTGLVTRSLRLQITNRQRTVICTTRKRCTFSDVSL</sequence>